<proteinExistence type="predicted"/>
<evidence type="ECO:0000313" key="2">
    <source>
        <dbReference type="Proteomes" id="UP000697710"/>
    </source>
</evidence>
<gene>
    <name evidence="1" type="ORF">KC729_12370</name>
</gene>
<sequence>MKSDYWNVDDSQVIEKTGKSLSDWQRILDGFQASTKKSNVVVDFLQKECGVPRYWARTLTTRYLKQVG</sequence>
<protein>
    <recommendedName>
        <fullName evidence="3">DUF4287 domain-containing protein</fullName>
    </recommendedName>
</protein>
<reference evidence="1" key="2">
    <citation type="journal article" date="2021" name="Microbiome">
        <title>Successional dynamics and alternative stable states in a saline activated sludge microbial community over 9 years.</title>
        <authorList>
            <person name="Wang Y."/>
            <person name="Ye J."/>
            <person name="Ju F."/>
            <person name="Liu L."/>
            <person name="Boyd J.A."/>
            <person name="Deng Y."/>
            <person name="Parks D.H."/>
            <person name="Jiang X."/>
            <person name="Yin X."/>
            <person name="Woodcroft B.J."/>
            <person name="Tyson G.W."/>
            <person name="Hugenholtz P."/>
            <person name="Polz M.F."/>
            <person name="Zhang T."/>
        </authorList>
    </citation>
    <scope>NUCLEOTIDE SEQUENCE</scope>
    <source>
        <strain evidence="1">HKST-UBA01</strain>
    </source>
</reference>
<comment type="caution">
    <text evidence="1">The sequence shown here is derived from an EMBL/GenBank/DDBJ whole genome shotgun (WGS) entry which is preliminary data.</text>
</comment>
<evidence type="ECO:0000313" key="1">
    <source>
        <dbReference type="EMBL" id="MCA9728474.1"/>
    </source>
</evidence>
<organism evidence="1 2">
    <name type="scientific">Eiseniibacteriota bacterium</name>
    <dbReference type="NCBI Taxonomy" id="2212470"/>
    <lineage>
        <taxon>Bacteria</taxon>
        <taxon>Candidatus Eiseniibacteriota</taxon>
    </lineage>
</organism>
<accession>A0A956RRD1</accession>
<name>A0A956RRD1_UNCEI</name>
<reference evidence="1" key="1">
    <citation type="submission" date="2020-04" db="EMBL/GenBank/DDBJ databases">
        <authorList>
            <person name="Zhang T."/>
        </authorList>
    </citation>
    <scope>NUCLEOTIDE SEQUENCE</scope>
    <source>
        <strain evidence="1">HKST-UBA01</strain>
    </source>
</reference>
<evidence type="ECO:0008006" key="3">
    <source>
        <dbReference type="Google" id="ProtNLM"/>
    </source>
</evidence>
<dbReference type="AlphaFoldDB" id="A0A956RRD1"/>
<dbReference type="EMBL" id="JAGQHR010000393">
    <property type="protein sequence ID" value="MCA9728474.1"/>
    <property type="molecule type" value="Genomic_DNA"/>
</dbReference>
<dbReference type="Proteomes" id="UP000697710">
    <property type="component" value="Unassembled WGS sequence"/>
</dbReference>